<dbReference type="FunFam" id="3.30.70.270:FF:000001">
    <property type="entry name" value="Diguanylate cyclase domain protein"/>
    <property type="match status" value="1"/>
</dbReference>
<dbReference type="InterPro" id="IPR029787">
    <property type="entry name" value="Nucleotide_cyclase"/>
</dbReference>
<dbReference type="PROSITE" id="PS50883">
    <property type="entry name" value="EAL"/>
    <property type="match status" value="1"/>
</dbReference>
<dbReference type="eggNOG" id="COG5001">
    <property type="taxonomic scope" value="Bacteria"/>
</dbReference>
<accession>B8DLV2</accession>
<dbReference type="InterPro" id="IPR043128">
    <property type="entry name" value="Rev_trsase/Diguanyl_cyclase"/>
</dbReference>
<feature type="domain" description="PAC" evidence="3">
    <location>
        <begin position="404"/>
        <end position="456"/>
    </location>
</feature>
<dbReference type="Pfam" id="PF00563">
    <property type="entry name" value="EAL"/>
    <property type="match status" value="1"/>
</dbReference>
<dbReference type="Pfam" id="PF00990">
    <property type="entry name" value="GGDEF"/>
    <property type="match status" value="1"/>
</dbReference>
<evidence type="ECO:0000259" key="2">
    <source>
        <dbReference type="PROSITE" id="PS50112"/>
    </source>
</evidence>
<dbReference type="SMART" id="SM00267">
    <property type="entry name" value="GGDEF"/>
    <property type="match status" value="1"/>
</dbReference>
<dbReference type="SUPFAM" id="SSF55785">
    <property type="entry name" value="PYP-like sensor domain (PAS domain)"/>
    <property type="match status" value="3"/>
</dbReference>
<evidence type="ECO:0000259" key="5">
    <source>
        <dbReference type="PROSITE" id="PS50887"/>
    </source>
</evidence>
<dbReference type="Pfam" id="PF13188">
    <property type="entry name" value="PAS_8"/>
    <property type="match status" value="1"/>
</dbReference>
<dbReference type="STRING" id="883.DvMF_1530"/>
<evidence type="ECO:0000313" key="6">
    <source>
        <dbReference type="EMBL" id="ACL08478.1"/>
    </source>
</evidence>
<dbReference type="InterPro" id="IPR035965">
    <property type="entry name" value="PAS-like_dom_sf"/>
</dbReference>
<dbReference type="Gene3D" id="3.30.70.270">
    <property type="match status" value="1"/>
</dbReference>
<evidence type="ECO:0000256" key="1">
    <source>
        <dbReference type="SAM" id="MobiDB-lite"/>
    </source>
</evidence>
<feature type="domain" description="PAS" evidence="2">
    <location>
        <begin position="331"/>
        <end position="402"/>
    </location>
</feature>
<gene>
    <name evidence="6" type="ordered locus">DvMF_1530</name>
</gene>
<sequence>MTGDMPQHMRDEEQEHRAAGGPANAENPGQNAPGQGAPGQNTSGSQTPGLLRALLDNPLVALFLRDGEGRYLAANHLYADLAGVPGKDVVGLSPRDIFPHAVASALLDEDRRVAEDSTPLLCERMLPADEAERVFRVAKLPLPPEVAGPGAVLGLAFDVTALVEAEIEEEVRQRTAALAESTARFRALFELAPDAVYVRGEGGRIVDCNRAAERMSGHPRETLLSLRTADLLPPDIEVRIDNLLTGCPLPVATHPDSTPAEPRQGTDGANPGSGFCPTGGFCMEGICTAAHGPHEAEVSVEPLPLSLLRGKGMTALVVVHDISGRRTAERQARLFERVFRNALEGICITDPEGIIVAVNPAFTTITGYPADDAVGQSPRLLKSHHHDSAFYEDMWRALVEEGRWEDEIWNRRRNGEVYPEWLSISAIPGPTGRTEYYVAVFHDITELKAKESQIQHQAHHDALTGLPNRALLRDRLGMAINGARREDRKVAVLSVDLDNFKQVNDSLGHMVGDIYLQQAAEQMRQMVRPQDTLARVGGDEFVVVLQDVEGERDAAQVAERLLARFTDPVRVQEHELFVGASVGIALFPDDGDDPDTLVRNADIAMSRAKEQGKRRYHLFTPAMNDRAVRRLSLEGDLHRALAAGDITAHYQPRVDLNTGLITGMEALARWIRADGSQEHPAEFIPLAESTGLIVPLGEHMLRLACAKTRALCDAGHADLHVAVNLSVHQFRHRNLVGMVADVLAETGLPPHLLELEITESTIVTDVDHTIRKLNQLAEMGIALSVDDFGTGYSSLYQLKNLPLTSLKIDRSFIRDIPDDPNDAAIAATIITMADRLGLRVVAEGVETPEQLNFLLLEGCHEVQGFLFSRPLPPDEFTALLARGRLLTVPRDGDGGI</sequence>
<dbReference type="InterPro" id="IPR000700">
    <property type="entry name" value="PAS-assoc_C"/>
</dbReference>
<feature type="compositionally biased region" description="Low complexity" evidence="1">
    <location>
        <begin position="19"/>
        <end position="41"/>
    </location>
</feature>
<dbReference type="PROSITE" id="PS50113">
    <property type="entry name" value="PAC"/>
    <property type="match status" value="1"/>
</dbReference>
<dbReference type="NCBIfam" id="TIGR00229">
    <property type="entry name" value="sensory_box"/>
    <property type="match status" value="2"/>
</dbReference>
<dbReference type="EMBL" id="CP001197">
    <property type="protein sequence ID" value="ACL08478.1"/>
    <property type="molecule type" value="Genomic_DNA"/>
</dbReference>
<dbReference type="InterPro" id="IPR035919">
    <property type="entry name" value="EAL_sf"/>
</dbReference>
<dbReference type="SUPFAM" id="SSF55073">
    <property type="entry name" value="Nucleotide cyclase"/>
    <property type="match status" value="1"/>
</dbReference>
<dbReference type="Pfam" id="PF08448">
    <property type="entry name" value="PAS_4"/>
    <property type="match status" value="1"/>
</dbReference>
<feature type="domain" description="EAL" evidence="4">
    <location>
        <begin position="630"/>
        <end position="884"/>
    </location>
</feature>
<dbReference type="KEGG" id="dvm:DvMF_1530"/>
<dbReference type="PROSITE" id="PS50887">
    <property type="entry name" value="GGDEF"/>
    <property type="match status" value="1"/>
</dbReference>
<feature type="region of interest" description="Disordered" evidence="1">
    <location>
        <begin position="252"/>
        <end position="272"/>
    </location>
</feature>
<feature type="region of interest" description="Disordered" evidence="1">
    <location>
        <begin position="1"/>
        <end position="50"/>
    </location>
</feature>
<dbReference type="InterPro" id="IPR000160">
    <property type="entry name" value="GGDEF_dom"/>
</dbReference>
<dbReference type="PANTHER" id="PTHR44757">
    <property type="entry name" value="DIGUANYLATE CYCLASE DGCP"/>
    <property type="match status" value="1"/>
</dbReference>
<dbReference type="SMART" id="SM00052">
    <property type="entry name" value="EAL"/>
    <property type="match status" value="1"/>
</dbReference>
<dbReference type="HOGENOM" id="CLU_000445_70_20_7"/>
<dbReference type="InterPro" id="IPR001633">
    <property type="entry name" value="EAL_dom"/>
</dbReference>
<dbReference type="InterPro" id="IPR001610">
    <property type="entry name" value="PAC"/>
</dbReference>
<dbReference type="NCBIfam" id="TIGR00254">
    <property type="entry name" value="GGDEF"/>
    <property type="match status" value="1"/>
</dbReference>
<dbReference type="CDD" id="cd00130">
    <property type="entry name" value="PAS"/>
    <property type="match status" value="2"/>
</dbReference>
<dbReference type="CDD" id="cd01948">
    <property type="entry name" value="EAL"/>
    <property type="match status" value="1"/>
</dbReference>
<dbReference type="Gene3D" id="3.30.450.20">
    <property type="entry name" value="PAS domain"/>
    <property type="match status" value="3"/>
</dbReference>
<dbReference type="PANTHER" id="PTHR44757:SF2">
    <property type="entry name" value="BIOFILM ARCHITECTURE MAINTENANCE PROTEIN MBAA"/>
    <property type="match status" value="1"/>
</dbReference>
<dbReference type="CDD" id="cd01949">
    <property type="entry name" value="GGDEF"/>
    <property type="match status" value="1"/>
</dbReference>
<feature type="domain" description="PAS" evidence="2">
    <location>
        <begin position="181"/>
        <end position="235"/>
    </location>
</feature>
<feature type="compositionally biased region" description="Basic and acidic residues" evidence="1">
    <location>
        <begin position="7"/>
        <end position="18"/>
    </location>
</feature>
<dbReference type="GO" id="GO:0003824">
    <property type="term" value="F:catalytic activity"/>
    <property type="evidence" value="ECO:0007669"/>
    <property type="project" value="UniProtKB-ARBA"/>
</dbReference>
<protein>
    <submittedName>
        <fullName evidence="6">Diguanylate cyclase/phosphodiesterase with PAS/PAC sensor(S)</fullName>
    </submittedName>
</protein>
<evidence type="ECO:0000259" key="3">
    <source>
        <dbReference type="PROSITE" id="PS50113"/>
    </source>
</evidence>
<reference evidence="6" key="1">
    <citation type="submission" date="2008-10" db="EMBL/GenBank/DDBJ databases">
        <title>Complete sequence of Desulfovibrio vulgaris str. 'Miyazaki F'.</title>
        <authorList>
            <person name="Lucas S."/>
            <person name="Copeland A."/>
            <person name="Lapidus A."/>
            <person name="Glavina del Rio T."/>
            <person name="Dalin E."/>
            <person name="Tice H."/>
            <person name="Bruce D."/>
            <person name="Goodwin L."/>
            <person name="Pitluck S."/>
            <person name="Sims D."/>
            <person name="Brettin T."/>
            <person name="Detter J.C."/>
            <person name="Han C."/>
            <person name="Larimer F."/>
            <person name="Land M."/>
            <person name="Hauser L."/>
            <person name="Kyrpides N."/>
            <person name="Mikhailova N."/>
            <person name="Hazen T.C."/>
            <person name="Richardson P."/>
        </authorList>
    </citation>
    <scope>NUCLEOTIDE SEQUENCE</scope>
    <source>
        <strain evidence="6">Miyazaki F</strain>
    </source>
</reference>
<dbReference type="PROSITE" id="PS50112">
    <property type="entry name" value="PAS"/>
    <property type="match status" value="3"/>
</dbReference>
<dbReference type="AlphaFoldDB" id="B8DLV2"/>
<organism evidence="6">
    <name type="scientific">Nitratidesulfovibrio vulgaris (strain DSM 19637 / Miyazaki F)</name>
    <name type="common">Desulfovibrio vulgaris</name>
    <dbReference type="NCBI Taxonomy" id="883"/>
    <lineage>
        <taxon>Bacteria</taxon>
        <taxon>Pseudomonadati</taxon>
        <taxon>Thermodesulfobacteriota</taxon>
        <taxon>Desulfovibrionia</taxon>
        <taxon>Desulfovibrionales</taxon>
        <taxon>Desulfovibrionaceae</taxon>
        <taxon>Nitratidesulfovibrio</taxon>
    </lineage>
</organism>
<dbReference type="InterPro" id="IPR052155">
    <property type="entry name" value="Biofilm_reg_signaling"/>
</dbReference>
<dbReference type="InterPro" id="IPR000014">
    <property type="entry name" value="PAS"/>
</dbReference>
<dbReference type="Pfam" id="PF13426">
    <property type="entry name" value="PAS_9"/>
    <property type="match status" value="1"/>
</dbReference>
<name>B8DLV2_NITV9</name>
<proteinExistence type="predicted"/>
<evidence type="ECO:0000259" key="4">
    <source>
        <dbReference type="PROSITE" id="PS50883"/>
    </source>
</evidence>
<feature type="domain" description="PAS" evidence="2">
    <location>
        <begin position="47"/>
        <end position="91"/>
    </location>
</feature>
<feature type="domain" description="GGDEF" evidence="5">
    <location>
        <begin position="488"/>
        <end position="621"/>
    </location>
</feature>
<dbReference type="InterPro" id="IPR013656">
    <property type="entry name" value="PAS_4"/>
</dbReference>
<dbReference type="Gene3D" id="3.20.20.450">
    <property type="entry name" value="EAL domain"/>
    <property type="match status" value="1"/>
</dbReference>
<dbReference type="SMART" id="SM00091">
    <property type="entry name" value="PAS"/>
    <property type="match status" value="3"/>
</dbReference>
<dbReference type="SUPFAM" id="SSF141868">
    <property type="entry name" value="EAL domain-like"/>
    <property type="match status" value="1"/>
</dbReference>
<dbReference type="SMART" id="SM00086">
    <property type="entry name" value="PAC"/>
    <property type="match status" value="1"/>
</dbReference>